<gene>
    <name evidence="4" type="ORF">PFICI_12806</name>
</gene>
<feature type="domain" description="Zn(2)-C6 fungal-type" evidence="3">
    <location>
        <begin position="86"/>
        <end position="115"/>
    </location>
</feature>
<evidence type="ECO:0000313" key="5">
    <source>
        <dbReference type="Proteomes" id="UP000030651"/>
    </source>
</evidence>
<dbReference type="EMBL" id="KI912118">
    <property type="protein sequence ID" value="ETS75862.1"/>
    <property type="molecule type" value="Genomic_DNA"/>
</dbReference>
<dbReference type="PROSITE" id="PS50048">
    <property type="entry name" value="ZN2_CY6_FUNGAL_2"/>
    <property type="match status" value="1"/>
</dbReference>
<dbReference type="GO" id="GO:0008270">
    <property type="term" value="F:zinc ion binding"/>
    <property type="evidence" value="ECO:0007669"/>
    <property type="project" value="InterPro"/>
</dbReference>
<dbReference type="eggNOG" id="ENOG502S5JI">
    <property type="taxonomic scope" value="Eukaryota"/>
</dbReference>
<dbReference type="KEGG" id="pfy:PFICI_12806"/>
<dbReference type="GeneID" id="19277819"/>
<keyword evidence="1" id="KW-0539">Nucleus</keyword>
<reference evidence="5" key="1">
    <citation type="journal article" date="2015" name="BMC Genomics">
        <title>Genomic and transcriptomic analysis of the endophytic fungus Pestalotiopsis fici reveals its lifestyle and high potential for synthesis of natural products.</title>
        <authorList>
            <person name="Wang X."/>
            <person name="Zhang X."/>
            <person name="Liu L."/>
            <person name="Xiang M."/>
            <person name="Wang W."/>
            <person name="Sun X."/>
            <person name="Che Y."/>
            <person name="Guo L."/>
            <person name="Liu G."/>
            <person name="Guo L."/>
            <person name="Wang C."/>
            <person name="Yin W.B."/>
            <person name="Stadler M."/>
            <person name="Zhang X."/>
            <person name="Liu X."/>
        </authorList>
    </citation>
    <scope>NUCLEOTIDE SEQUENCE [LARGE SCALE GENOMIC DNA]</scope>
    <source>
        <strain evidence="5">W106-1 / CGMCC3.15140</strain>
    </source>
</reference>
<evidence type="ECO:0000256" key="2">
    <source>
        <dbReference type="SAM" id="MobiDB-lite"/>
    </source>
</evidence>
<evidence type="ECO:0000313" key="4">
    <source>
        <dbReference type="EMBL" id="ETS75862.1"/>
    </source>
</evidence>
<dbReference type="InterPro" id="IPR001138">
    <property type="entry name" value="Zn2Cys6_DnaBD"/>
</dbReference>
<dbReference type="OrthoDB" id="4132249at2759"/>
<dbReference type="OMA" id="MIWQLST"/>
<sequence>MSTGTATTSQAAGLISPTSTTPPTANVAVAVAVAGSSSSSSSRRSNSNTSTTTDGRAPARRSVEDDPSRQAAMAQRRAKRAQVSRACARCRRLQKGCSESRPCQRCIRTGLAEQCLAGGANPASAAPQSRFGSGTVVYELGTTSALITSPTLSTLGLGGRTHTNFARESFQRQPDLVPNLVLEQCAERFFLRLGPTIPILSPDYVSHLQRRMMESTEAGAEAYCVLIGMCAMVLLQVEEPGGRRFGDLVTAETNAAYGWMLLEEALAAHRHLPRSSNPSFESVLLTFFIYTCHAALLHHSQAFFFLRETTTLYLLFKPETLPDSTRSLADRLYWVLIASERGHAIRYRRPITLQVTSASPSVPLPTTSPVEQSHPLGGFWSLASLFRPLDTSFIAILNSESISCPPSPGSLDEIEAAVNAALGHSPPSSLHQTQKANLRVTQLWLRIIIWQVRLRLGLLSEAALAKSSHTYHYPLEVAKDLALSTRDLEIGAMTVHGVGLTEKLFDIACVVVNVLARVPVGFERGPAEEDVKYIRGLITELPGGRTVYDKLMVKHLMAVLPGIVDN</sequence>
<dbReference type="PROSITE" id="PS00463">
    <property type="entry name" value="ZN2_CY6_FUNGAL_1"/>
    <property type="match status" value="1"/>
</dbReference>
<feature type="compositionally biased region" description="Low complexity" evidence="2">
    <location>
        <begin position="1"/>
        <end position="53"/>
    </location>
</feature>
<proteinExistence type="predicted"/>
<evidence type="ECO:0000256" key="1">
    <source>
        <dbReference type="ARBA" id="ARBA00023242"/>
    </source>
</evidence>
<name>W3WRU5_PESFW</name>
<dbReference type="AlphaFoldDB" id="W3WRU5"/>
<keyword evidence="5" id="KW-1185">Reference proteome</keyword>
<dbReference type="RefSeq" id="XP_007839578.1">
    <property type="nucleotide sequence ID" value="XM_007841387.1"/>
</dbReference>
<organism evidence="4 5">
    <name type="scientific">Pestalotiopsis fici (strain W106-1 / CGMCC3.15140)</name>
    <dbReference type="NCBI Taxonomy" id="1229662"/>
    <lineage>
        <taxon>Eukaryota</taxon>
        <taxon>Fungi</taxon>
        <taxon>Dikarya</taxon>
        <taxon>Ascomycota</taxon>
        <taxon>Pezizomycotina</taxon>
        <taxon>Sordariomycetes</taxon>
        <taxon>Xylariomycetidae</taxon>
        <taxon>Amphisphaeriales</taxon>
        <taxon>Sporocadaceae</taxon>
        <taxon>Pestalotiopsis</taxon>
    </lineage>
</organism>
<protein>
    <recommendedName>
        <fullName evidence="3">Zn(2)-C6 fungal-type domain-containing protein</fullName>
    </recommendedName>
</protein>
<dbReference type="CDD" id="cd12148">
    <property type="entry name" value="fungal_TF_MHR"/>
    <property type="match status" value="1"/>
</dbReference>
<dbReference type="InterPro" id="IPR050797">
    <property type="entry name" value="Carb_Metab_Trans_Reg"/>
</dbReference>
<dbReference type="Proteomes" id="UP000030651">
    <property type="component" value="Unassembled WGS sequence"/>
</dbReference>
<dbReference type="SUPFAM" id="SSF57701">
    <property type="entry name" value="Zn2/Cys6 DNA-binding domain"/>
    <property type="match status" value="1"/>
</dbReference>
<dbReference type="SMART" id="SM00066">
    <property type="entry name" value="GAL4"/>
    <property type="match status" value="1"/>
</dbReference>
<dbReference type="PANTHER" id="PTHR31668:SF20">
    <property type="entry name" value="ZN(II)2CYS6 TRANSCRIPTION FACTOR (EUROFUNG)"/>
    <property type="match status" value="1"/>
</dbReference>
<evidence type="ECO:0000259" key="3">
    <source>
        <dbReference type="PROSITE" id="PS50048"/>
    </source>
</evidence>
<feature type="region of interest" description="Disordered" evidence="2">
    <location>
        <begin position="1"/>
        <end position="77"/>
    </location>
</feature>
<dbReference type="InParanoid" id="W3WRU5"/>
<dbReference type="InterPro" id="IPR036864">
    <property type="entry name" value="Zn2-C6_fun-type_DNA-bd_sf"/>
</dbReference>
<dbReference type="PANTHER" id="PTHR31668">
    <property type="entry name" value="GLUCOSE TRANSPORT TRANSCRIPTION REGULATOR RGT1-RELATED-RELATED"/>
    <property type="match status" value="1"/>
</dbReference>
<dbReference type="GO" id="GO:0000981">
    <property type="term" value="F:DNA-binding transcription factor activity, RNA polymerase II-specific"/>
    <property type="evidence" value="ECO:0007669"/>
    <property type="project" value="InterPro"/>
</dbReference>
<accession>W3WRU5</accession>
<dbReference type="CDD" id="cd00067">
    <property type="entry name" value="GAL4"/>
    <property type="match status" value="1"/>
</dbReference>
<dbReference type="HOGENOM" id="CLU_016574_3_0_1"/>